<dbReference type="FunFam" id="3.40.30.10:FF:000013">
    <property type="entry name" value="Blast:Protein SCO1 homolog, mitochondrial"/>
    <property type="match status" value="1"/>
</dbReference>
<dbReference type="PROSITE" id="PS51352">
    <property type="entry name" value="THIOREDOXIN_2"/>
    <property type="match status" value="1"/>
</dbReference>
<keyword evidence="7" id="KW-1185">Reference proteome</keyword>
<comment type="similarity">
    <text evidence="1">Belongs to the SCO1/2 family.</text>
</comment>
<gene>
    <name evidence="6" type="ORF">DOO78_23275</name>
</gene>
<dbReference type="PANTHER" id="PTHR12151">
    <property type="entry name" value="ELECTRON TRANSPORT PROTIN SCO1/SENC FAMILY MEMBER"/>
    <property type="match status" value="1"/>
</dbReference>
<evidence type="ECO:0000256" key="3">
    <source>
        <dbReference type="PIRSR" id="PIRSR603782-1"/>
    </source>
</evidence>
<dbReference type="Proteomes" id="UP000249065">
    <property type="component" value="Unassembled WGS sequence"/>
</dbReference>
<dbReference type="InterPro" id="IPR003782">
    <property type="entry name" value="SCO1/SenC"/>
</dbReference>
<dbReference type="Gene3D" id="3.40.30.10">
    <property type="entry name" value="Glutaredoxin"/>
    <property type="match status" value="1"/>
</dbReference>
<dbReference type="GO" id="GO:0046872">
    <property type="term" value="F:metal ion binding"/>
    <property type="evidence" value="ECO:0007669"/>
    <property type="project" value="UniProtKB-KW"/>
</dbReference>
<evidence type="ECO:0000256" key="1">
    <source>
        <dbReference type="ARBA" id="ARBA00010996"/>
    </source>
</evidence>
<organism evidence="6 7">
    <name type="scientific">Roseicella frigidaeris</name>
    <dbReference type="NCBI Taxonomy" id="2230885"/>
    <lineage>
        <taxon>Bacteria</taxon>
        <taxon>Pseudomonadati</taxon>
        <taxon>Pseudomonadota</taxon>
        <taxon>Alphaproteobacteria</taxon>
        <taxon>Acetobacterales</taxon>
        <taxon>Roseomonadaceae</taxon>
        <taxon>Roseicella</taxon>
    </lineage>
</organism>
<keyword evidence="2 3" id="KW-0186">Copper</keyword>
<dbReference type="EMBL" id="QLIX01000029">
    <property type="protein sequence ID" value="RAI55974.1"/>
    <property type="molecule type" value="Genomic_DNA"/>
</dbReference>
<evidence type="ECO:0000259" key="5">
    <source>
        <dbReference type="PROSITE" id="PS51352"/>
    </source>
</evidence>
<dbReference type="RefSeq" id="WP_111472286.1">
    <property type="nucleotide sequence ID" value="NZ_QLIX01000029.1"/>
</dbReference>
<feature type="disulfide bond" description="Redox-active" evidence="4">
    <location>
        <begin position="98"/>
        <end position="102"/>
    </location>
</feature>
<comment type="caution">
    <text evidence="6">The sequence shown here is derived from an EMBL/GenBank/DDBJ whole genome shotgun (WGS) entry which is preliminary data.</text>
</comment>
<dbReference type="InterPro" id="IPR013766">
    <property type="entry name" value="Thioredoxin_domain"/>
</dbReference>
<dbReference type="CDD" id="cd02968">
    <property type="entry name" value="SCO"/>
    <property type="match status" value="1"/>
</dbReference>
<evidence type="ECO:0000256" key="2">
    <source>
        <dbReference type="ARBA" id="ARBA00023008"/>
    </source>
</evidence>
<name>A0A327M0T9_9PROT</name>
<sequence length="229" mass="24444">MLRIIRLSALVLVLLLGGVWAIAWVLRAPGQSMAEALPAAFTTLFGGQTGLPSAGGVQLAQGLSLGGPFSLTDQAGRAVTERDYAGGWMLVYFGYTYCPDVCPTELGTMATVIDALGPAAAKVTPVFISVDPQRDTPAALADYVARFHPRLQGLTGTPEQVAEVARRYRVYYAKVQRPDMTDYLMDHSSFLYLVGPDAKVRALYRPETRPEDIAAGIAAQIGAGRPAQG</sequence>
<proteinExistence type="inferred from homology"/>
<feature type="domain" description="Thioredoxin" evidence="5">
    <location>
        <begin position="60"/>
        <end position="222"/>
    </location>
</feature>
<dbReference type="AlphaFoldDB" id="A0A327M0T9"/>
<evidence type="ECO:0000313" key="7">
    <source>
        <dbReference type="Proteomes" id="UP000249065"/>
    </source>
</evidence>
<keyword evidence="3" id="KW-0479">Metal-binding</keyword>
<dbReference type="OrthoDB" id="9790194at2"/>
<dbReference type="SUPFAM" id="SSF52833">
    <property type="entry name" value="Thioredoxin-like"/>
    <property type="match status" value="1"/>
</dbReference>
<dbReference type="InterPro" id="IPR036249">
    <property type="entry name" value="Thioredoxin-like_sf"/>
</dbReference>
<feature type="binding site" evidence="3">
    <location>
        <position position="187"/>
    </location>
    <ligand>
        <name>Cu cation</name>
        <dbReference type="ChEBI" id="CHEBI:23378"/>
    </ligand>
</feature>
<reference evidence="7" key="1">
    <citation type="submission" date="2018-06" db="EMBL/GenBank/DDBJ databases">
        <authorList>
            <person name="Khan S.A."/>
        </authorList>
    </citation>
    <scope>NUCLEOTIDE SEQUENCE [LARGE SCALE GENOMIC DNA]</scope>
    <source>
        <strain evidence="7">DB-1506</strain>
    </source>
</reference>
<dbReference type="PANTHER" id="PTHR12151:SF25">
    <property type="entry name" value="LINALOOL DEHYDRATASE_ISOMERASE DOMAIN-CONTAINING PROTEIN"/>
    <property type="match status" value="1"/>
</dbReference>
<accession>A0A327M0T9</accession>
<protein>
    <submittedName>
        <fullName evidence="6">SCO family protein</fullName>
    </submittedName>
</protein>
<evidence type="ECO:0000313" key="6">
    <source>
        <dbReference type="EMBL" id="RAI55974.1"/>
    </source>
</evidence>
<keyword evidence="4" id="KW-1015">Disulfide bond</keyword>
<feature type="binding site" evidence="3">
    <location>
        <position position="102"/>
    </location>
    <ligand>
        <name>Cu cation</name>
        <dbReference type="ChEBI" id="CHEBI:23378"/>
    </ligand>
</feature>
<evidence type="ECO:0000256" key="4">
    <source>
        <dbReference type="PIRSR" id="PIRSR603782-2"/>
    </source>
</evidence>
<feature type="binding site" evidence="3">
    <location>
        <position position="98"/>
    </location>
    <ligand>
        <name>Cu cation</name>
        <dbReference type="ChEBI" id="CHEBI:23378"/>
    </ligand>
</feature>
<dbReference type="Pfam" id="PF02630">
    <property type="entry name" value="SCO1-SenC"/>
    <property type="match status" value="1"/>
</dbReference>